<dbReference type="AlphaFoldDB" id="A0AAV4VDP4"/>
<name>A0AAV4VDP4_CAEEX</name>
<dbReference type="EMBL" id="BPLR01014352">
    <property type="protein sequence ID" value="GIY68261.1"/>
    <property type="molecule type" value="Genomic_DNA"/>
</dbReference>
<protein>
    <submittedName>
        <fullName evidence="1">Uncharacterized protein</fullName>
    </submittedName>
</protein>
<gene>
    <name evidence="1" type="ORF">CEXT_519541</name>
</gene>
<keyword evidence="2" id="KW-1185">Reference proteome</keyword>
<comment type="caution">
    <text evidence="1">The sequence shown here is derived from an EMBL/GenBank/DDBJ whole genome shotgun (WGS) entry which is preliminary data.</text>
</comment>
<evidence type="ECO:0000313" key="2">
    <source>
        <dbReference type="Proteomes" id="UP001054945"/>
    </source>
</evidence>
<proteinExistence type="predicted"/>
<evidence type="ECO:0000313" key="1">
    <source>
        <dbReference type="EMBL" id="GIY68261.1"/>
    </source>
</evidence>
<reference evidence="1 2" key="1">
    <citation type="submission" date="2021-06" db="EMBL/GenBank/DDBJ databases">
        <title>Caerostris extrusa draft genome.</title>
        <authorList>
            <person name="Kono N."/>
            <person name="Arakawa K."/>
        </authorList>
    </citation>
    <scope>NUCLEOTIDE SEQUENCE [LARGE SCALE GENOMIC DNA]</scope>
</reference>
<dbReference type="Proteomes" id="UP001054945">
    <property type="component" value="Unassembled WGS sequence"/>
</dbReference>
<accession>A0AAV4VDP4</accession>
<organism evidence="1 2">
    <name type="scientific">Caerostris extrusa</name>
    <name type="common">Bark spider</name>
    <name type="synonym">Caerostris bankana</name>
    <dbReference type="NCBI Taxonomy" id="172846"/>
    <lineage>
        <taxon>Eukaryota</taxon>
        <taxon>Metazoa</taxon>
        <taxon>Ecdysozoa</taxon>
        <taxon>Arthropoda</taxon>
        <taxon>Chelicerata</taxon>
        <taxon>Arachnida</taxon>
        <taxon>Araneae</taxon>
        <taxon>Araneomorphae</taxon>
        <taxon>Entelegynae</taxon>
        <taxon>Araneoidea</taxon>
        <taxon>Araneidae</taxon>
        <taxon>Caerostris</taxon>
    </lineage>
</organism>
<sequence>MHRFAKNHNLNLKIQINVIYVSRPSTVQTVTRLLFSYCNCTDLRCDDNFCTGTFQQFPGGTVHVIRVHRTGNTALCSDSKNYYAEEDF</sequence>